<protein>
    <submittedName>
        <fullName evidence="6">Uncharacterized protein</fullName>
    </submittedName>
</protein>
<evidence type="ECO:0000256" key="1">
    <source>
        <dbReference type="ARBA" id="ARBA00004613"/>
    </source>
</evidence>
<evidence type="ECO:0000313" key="6">
    <source>
        <dbReference type="EMBL" id="KAH7430902.1"/>
    </source>
</evidence>
<dbReference type="EMBL" id="CM035413">
    <property type="protein sequence ID" value="KAH7430902.1"/>
    <property type="molecule type" value="Genomic_DNA"/>
</dbReference>
<keyword evidence="2" id="KW-0964">Secreted</keyword>
<dbReference type="OrthoDB" id="2017091at2759"/>
<evidence type="ECO:0000256" key="2">
    <source>
        <dbReference type="ARBA" id="ARBA00022525"/>
    </source>
</evidence>
<dbReference type="Proteomes" id="UP000825935">
    <property type="component" value="Chromosome 8"/>
</dbReference>
<evidence type="ECO:0000256" key="4">
    <source>
        <dbReference type="ARBA" id="ARBA00023591"/>
    </source>
</evidence>
<feature type="chain" id="PRO_5035761809" evidence="5">
    <location>
        <begin position="31"/>
        <end position="336"/>
    </location>
</feature>
<keyword evidence="7" id="KW-1185">Reference proteome</keyword>
<proteinExistence type="inferred from homology"/>
<comment type="caution">
    <text evidence="6">The sequence shown here is derived from an EMBL/GenBank/DDBJ whole genome shotgun (WGS) entry which is preliminary data.</text>
</comment>
<reference evidence="6" key="1">
    <citation type="submission" date="2021-08" db="EMBL/GenBank/DDBJ databases">
        <title>WGS assembly of Ceratopteris richardii.</title>
        <authorList>
            <person name="Marchant D.B."/>
            <person name="Chen G."/>
            <person name="Jenkins J."/>
            <person name="Shu S."/>
            <person name="Leebens-Mack J."/>
            <person name="Grimwood J."/>
            <person name="Schmutz J."/>
            <person name="Soltis P."/>
            <person name="Soltis D."/>
            <person name="Chen Z.-H."/>
        </authorList>
    </citation>
    <scope>NUCLEOTIDE SEQUENCE</scope>
    <source>
        <strain evidence="6">Whitten #5841</strain>
        <tissue evidence="6">Leaf</tissue>
    </source>
</reference>
<dbReference type="AlphaFoldDB" id="A0A8T2U6E7"/>
<dbReference type="OMA" id="PVQRTIV"/>
<accession>A0A8T2U6E7</accession>
<dbReference type="Pfam" id="PF04674">
    <property type="entry name" value="Phi_1"/>
    <property type="match status" value="1"/>
</dbReference>
<comment type="subcellular location">
    <subcellularLocation>
        <location evidence="1">Secreted</location>
    </subcellularLocation>
</comment>
<evidence type="ECO:0000256" key="3">
    <source>
        <dbReference type="ARBA" id="ARBA00022729"/>
    </source>
</evidence>
<evidence type="ECO:0000313" key="7">
    <source>
        <dbReference type="Proteomes" id="UP000825935"/>
    </source>
</evidence>
<evidence type="ECO:0000256" key="5">
    <source>
        <dbReference type="SAM" id="SignalP"/>
    </source>
</evidence>
<organism evidence="6 7">
    <name type="scientific">Ceratopteris richardii</name>
    <name type="common">Triangle waterfern</name>
    <dbReference type="NCBI Taxonomy" id="49495"/>
    <lineage>
        <taxon>Eukaryota</taxon>
        <taxon>Viridiplantae</taxon>
        <taxon>Streptophyta</taxon>
        <taxon>Embryophyta</taxon>
        <taxon>Tracheophyta</taxon>
        <taxon>Polypodiopsida</taxon>
        <taxon>Polypodiidae</taxon>
        <taxon>Polypodiales</taxon>
        <taxon>Pteridineae</taxon>
        <taxon>Pteridaceae</taxon>
        <taxon>Parkerioideae</taxon>
        <taxon>Ceratopteris</taxon>
    </lineage>
</organism>
<comment type="similarity">
    <text evidence="4">Belongs to the EXORDIUM family.</text>
</comment>
<dbReference type="InterPro" id="IPR006766">
    <property type="entry name" value="EXORDIUM-like"/>
</dbReference>
<gene>
    <name evidence="6" type="ORF">KP509_08G020000</name>
</gene>
<sequence>MAGRRCCSCIRICCCLIVGMVILLPSGGLSAKPYAVNIYYQSLSLVKPAPLLLPYRNGPVLSGADALDVYVIWYGAFTVSQKAIVEDFLNSFSATSSSNDSAHAVSAWWATTSGYVDKFGQSVTPGVRLASQVSDETYSLGKKLTPVDIENLILRSIHGGDFTSSSKALYTVLTADDVYVAGFCLNSCGFHAYTFPTEATSDKMLPYACIGNSATQCPGQCAWPFAVADFGPQTPPLVAPNGDVGMDGMIINLATVIAGAATNPFGTGYYQGDATDPLEAVSACTGIFGRGAYPGYPGEILTHSASGASFNAYGTNGRRFLIPAMWNPLSLNCIPL</sequence>
<dbReference type="GO" id="GO:0005576">
    <property type="term" value="C:extracellular region"/>
    <property type="evidence" value="ECO:0007669"/>
    <property type="project" value="UniProtKB-SubCell"/>
</dbReference>
<feature type="signal peptide" evidence="5">
    <location>
        <begin position="1"/>
        <end position="30"/>
    </location>
</feature>
<name>A0A8T2U6E7_CERRI</name>
<keyword evidence="3 5" id="KW-0732">Signal</keyword>
<dbReference type="PANTHER" id="PTHR31279">
    <property type="entry name" value="PROTEIN EXORDIUM-LIKE 5"/>
    <property type="match status" value="1"/>
</dbReference>
<dbReference type="PANTHER" id="PTHR31279:SF58">
    <property type="entry name" value="PROTEIN EXORDIUM-LIKE 2"/>
    <property type="match status" value="1"/>
</dbReference>